<evidence type="ECO:0000313" key="2">
    <source>
        <dbReference type="EMBL" id="HFC93102.1"/>
    </source>
</evidence>
<protein>
    <recommendedName>
        <fullName evidence="3">Carbohydrate-binding domain-containing protein</fullName>
    </recommendedName>
</protein>
<dbReference type="SUPFAM" id="SSF49344">
    <property type="entry name" value="CBD9-like"/>
    <property type="match status" value="1"/>
</dbReference>
<keyword evidence="1" id="KW-0812">Transmembrane</keyword>
<proteinExistence type="predicted"/>
<dbReference type="Gene3D" id="2.60.40.1190">
    <property type="match status" value="1"/>
</dbReference>
<keyword evidence="1" id="KW-0472">Membrane</keyword>
<dbReference type="AlphaFoldDB" id="A0A7V2T0Z4"/>
<sequence>MRIFKGLPILISLISAVSIGILLYLLTQPKPVPTPTKSELKILPKSHSDEILGINTNEVREDTSSIPFIDLFKASIPFDQTYPWLSKKGVEYDNNGWAKNLHGGVAGTKFLNRLPVGTVPEGFYTVLYEGEGKIHYGNDASLVVHRPGKDIIEIKAGKDNILNASLVIQKSNPKNYIRNIRVLMAGGICEDKPYQHVGSEKSCPDHNYLSFEKHYKTILFNPYYLDFMRHFKVVRFMNMAGMTRNPIENWEERNRLEKATWGGKPKSRGAPIEIMVELANRLKANPWFSLPYKANDDYIHQFARYVNEHLDPELKVYIEYSNETWNPIFVHHQYAIEMGQKLNLDADENKAGQKYYARRSVESFKIWEQEFKGSERLIRTMGSWSSNPRLSSLLLSYNNAYKHTDALAIAPYFTTTLKRMRQAENTDDIFAALTNKYNKKGLAASIQQMRVQQKVADAFGVDLVAYEGGQHLVDWDTRRVDENPNPLLYAANRDPRMGELYLEYLREWDKAGGKVFVLFSAPRIYSWYGSWGLKEHITQPRNKAPKFDAALTYLSEIRKTRHLASQELSLGKNQGISIPASSDIKDIWSMDTYWKINPADDKTVAKALLEESQIEIKEDLSAKWQAHWDNHNLYITLAVKDDKIQTGDSVHFDITTDKLYQFKYSPLGRASNTSLCTLVEGGYLLTASIPWSSLNFNPRKQSKLRLRLNLTDEDMGAETTVLVWPVSNGKDKEDPVMRLAQQVKQE</sequence>
<gene>
    <name evidence="2" type="ORF">ENJ51_09855</name>
</gene>
<comment type="caution">
    <text evidence="2">The sequence shown here is derived from an EMBL/GenBank/DDBJ whole genome shotgun (WGS) entry which is preliminary data.</text>
</comment>
<keyword evidence="1" id="KW-1133">Transmembrane helix</keyword>
<dbReference type="Proteomes" id="UP000885750">
    <property type="component" value="Unassembled WGS sequence"/>
</dbReference>
<accession>A0A7V2T0Z4</accession>
<evidence type="ECO:0000256" key="1">
    <source>
        <dbReference type="SAM" id="Phobius"/>
    </source>
</evidence>
<dbReference type="EMBL" id="DRMS01000370">
    <property type="protein sequence ID" value="HFC93102.1"/>
    <property type="molecule type" value="Genomic_DNA"/>
</dbReference>
<reference evidence="2" key="1">
    <citation type="journal article" date="2020" name="mSystems">
        <title>Genome- and Community-Level Interaction Insights into Carbon Utilization and Element Cycling Functions of Hydrothermarchaeota in Hydrothermal Sediment.</title>
        <authorList>
            <person name="Zhou Z."/>
            <person name="Liu Y."/>
            <person name="Xu W."/>
            <person name="Pan J."/>
            <person name="Luo Z.H."/>
            <person name="Li M."/>
        </authorList>
    </citation>
    <scope>NUCLEOTIDE SEQUENCE [LARGE SCALE GENOMIC DNA]</scope>
    <source>
        <strain evidence="2">HyVt-493</strain>
    </source>
</reference>
<feature type="transmembrane region" description="Helical" evidence="1">
    <location>
        <begin position="7"/>
        <end position="26"/>
    </location>
</feature>
<name>A0A7V2T0Z4_LEUMU</name>
<organism evidence="2">
    <name type="scientific">Leucothrix mucor</name>
    <dbReference type="NCBI Taxonomy" id="45248"/>
    <lineage>
        <taxon>Bacteria</taxon>
        <taxon>Pseudomonadati</taxon>
        <taxon>Pseudomonadota</taxon>
        <taxon>Gammaproteobacteria</taxon>
        <taxon>Thiotrichales</taxon>
        <taxon>Thiotrichaceae</taxon>
        <taxon>Leucothrix</taxon>
    </lineage>
</organism>
<evidence type="ECO:0008006" key="3">
    <source>
        <dbReference type="Google" id="ProtNLM"/>
    </source>
</evidence>